<evidence type="ECO:0000313" key="2">
    <source>
        <dbReference type="Proteomes" id="UP001055811"/>
    </source>
</evidence>
<comment type="caution">
    <text evidence="1">The sequence shown here is derived from an EMBL/GenBank/DDBJ whole genome shotgun (WGS) entry which is preliminary data.</text>
</comment>
<keyword evidence="2" id="KW-1185">Reference proteome</keyword>
<proteinExistence type="predicted"/>
<sequence>MVLLIHSQSVFASTRSASEQPPPDHASGYHFHGSHIWSSGPLTSYPTSYFHSPTRIDAQRIRLTITSRKLQPAALVFPKCVRLHQICLRAAPTRSRLRVPLPRITHLPPKDALDGSIVDLRLTPEGPIDYSLRQTCLKVSSTIDSSPSSPVNQSPTIQALGSFISDHRSTTQALGSFIFDHLGRSHRLQPATDVFEGFIDYRFISFVFGKPISDHSGTRLLHLRPQIDHSGTRLLHLRPFRCDFRSDYV</sequence>
<reference evidence="1 2" key="2">
    <citation type="journal article" date="2022" name="Mol. Ecol. Resour.">
        <title>The genomes of chicory, endive, great burdock and yacon provide insights into Asteraceae paleo-polyploidization history and plant inulin production.</title>
        <authorList>
            <person name="Fan W."/>
            <person name="Wang S."/>
            <person name="Wang H."/>
            <person name="Wang A."/>
            <person name="Jiang F."/>
            <person name="Liu H."/>
            <person name="Zhao H."/>
            <person name="Xu D."/>
            <person name="Zhang Y."/>
        </authorList>
    </citation>
    <scope>NUCLEOTIDE SEQUENCE [LARGE SCALE GENOMIC DNA]</scope>
    <source>
        <strain evidence="2">cv. Punajuju</strain>
        <tissue evidence="1">Leaves</tissue>
    </source>
</reference>
<dbReference type="Proteomes" id="UP001055811">
    <property type="component" value="Linkage Group LG05"/>
</dbReference>
<evidence type="ECO:0000313" key="1">
    <source>
        <dbReference type="EMBL" id="KAI3740195.1"/>
    </source>
</evidence>
<dbReference type="EMBL" id="CM042013">
    <property type="protein sequence ID" value="KAI3740195.1"/>
    <property type="molecule type" value="Genomic_DNA"/>
</dbReference>
<organism evidence="1 2">
    <name type="scientific">Cichorium intybus</name>
    <name type="common">Chicory</name>
    <dbReference type="NCBI Taxonomy" id="13427"/>
    <lineage>
        <taxon>Eukaryota</taxon>
        <taxon>Viridiplantae</taxon>
        <taxon>Streptophyta</taxon>
        <taxon>Embryophyta</taxon>
        <taxon>Tracheophyta</taxon>
        <taxon>Spermatophyta</taxon>
        <taxon>Magnoliopsida</taxon>
        <taxon>eudicotyledons</taxon>
        <taxon>Gunneridae</taxon>
        <taxon>Pentapetalae</taxon>
        <taxon>asterids</taxon>
        <taxon>campanulids</taxon>
        <taxon>Asterales</taxon>
        <taxon>Asteraceae</taxon>
        <taxon>Cichorioideae</taxon>
        <taxon>Cichorieae</taxon>
        <taxon>Cichoriinae</taxon>
        <taxon>Cichorium</taxon>
    </lineage>
</organism>
<protein>
    <submittedName>
        <fullName evidence="1">Uncharacterized protein</fullName>
    </submittedName>
</protein>
<reference evidence="2" key="1">
    <citation type="journal article" date="2022" name="Mol. Ecol. Resour.">
        <title>The genomes of chicory, endive, great burdock and yacon provide insights into Asteraceae palaeo-polyploidization history and plant inulin production.</title>
        <authorList>
            <person name="Fan W."/>
            <person name="Wang S."/>
            <person name="Wang H."/>
            <person name="Wang A."/>
            <person name="Jiang F."/>
            <person name="Liu H."/>
            <person name="Zhao H."/>
            <person name="Xu D."/>
            <person name="Zhang Y."/>
        </authorList>
    </citation>
    <scope>NUCLEOTIDE SEQUENCE [LARGE SCALE GENOMIC DNA]</scope>
    <source>
        <strain evidence="2">cv. Punajuju</strain>
    </source>
</reference>
<gene>
    <name evidence="1" type="ORF">L2E82_30618</name>
</gene>
<accession>A0ACB9D179</accession>
<name>A0ACB9D179_CICIN</name>